<proteinExistence type="predicted"/>
<dbReference type="EMBL" id="KQ982557">
    <property type="protein sequence ID" value="KYQ55092.1"/>
    <property type="molecule type" value="Genomic_DNA"/>
</dbReference>
<organism evidence="1 2">
    <name type="scientific">Mycetomoellerius zeteki</name>
    <dbReference type="NCBI Taxonomy" id="64791"/>
    <lineage>
        <taxon>Eukaryota</taxon>
        <taxon>Metazoa</taxon>
        <taxon>Ecdysozoa</taxon>
        <taxon>Arthropoda</taxon>
        <taxon>Hexapoda</taxon>
        <taxon>Insecta</taxon>
        <taxon>Pterygota</taxon>
        <taxon>Neoptera</taxon>
        <taxon>Endopterygota</taxon>
        <taxon>Hymenoptera</taxon>
        <taxon>Apocrita</taxon>
        <taxon>Aculeata</taxon>
        <taxon>Formicoidea</taxon>
        <taxon>Formicidae</taxon>
        <taxon>Myrmicinae</taxon>
        <taxon>Mycetomoellerius</taxon>
    </lineage>
</organism>
<dbReference type="Proteomes" id="UP000075809">
    <property type="component" value="Unassembled WGS sequence"/>
</dbReference>
<reference evidence="1 2" key="1">
    <citation type="submission" date="2015-09" db="EMBL/GenBank/DDBJ databases">
        <title>Trachymyrmex zeteki WGS genome.</title>
        <authorList>
            <person name="Nygaard S."/>
            <person name="Hu H."/>
            <person name="Boomsma J."/>
            <person name="Zhang G."/>
        </authorList>
    </citation>
    <scope>NUCLEOTIDE SEQUENCE [LARGE SCALE GENOMIC DNA]</scope>
    <source>
        <strain evidence="1">Tzet28-1</strain>
        <tissue evidence="1">Whole body</tissue>
    </source>
</reference>
<dbReference type="AlphaFoldDB" id="A0A151X3W1"/>
<keyword evidence="2" id="KW-1185">Reference proteome</keyword>
<evidence type="ECO:0000313" key="1">
    <source>
        <dbReference type="EMBL" id="KYQ55092.1"/>
    </source>
</evidence>
<protein>
    <submittedName>
        <fullName evidence="1">Uncharacterized protein</fullName>
    </submittedName>
</protein>
<accession>A0A151X3W1</accession>
<gene>
    <name evidence="1" type="ORF">ALC60_06095</name>
</gene>
<evidence type="ECO:0000313" key="2">
    <source>
        <dbReference type="Proteomes" id="UP000075809"/>
    </source>
</evidence>
<name>A0A151X3W1_9HYME</name>
<sequence>MKNSRTGAKYSLRHRSGTKRNFNSGRISAILIAVARRGGISAKLDLTETVMCLYILRNQVPLTAICRVSFHFPRFQSGTCMK</sequence>